<dbReference type="Pfam" id="PF24101">
    <property type="entry name" value="WHD_GTF3C1"/>
    <property type="match status" value="1"/>
</dbReference>
<feature type="domain" description="General transcription factor 3C polypeptide 1 winged-helix" evidence="8">
    <location>
        <begin position="4"/>
        <end position="61"/>
    </location>
</feature>
<dbReference type="Ensembl" id="ENSELUT00000053071.2">
    <property type="protein sequence ID" value="ENSELUP00000054823.2"/>
    <property type="gene ID" value="ENSELUG00000013566.3"/>
</dbReference>
<feature type="region of interest" description="Disordered" evidence="6">
    <location>
        <begin position="1628"/>
        <end position="1647"/>
    </location>
</feature>
<dbReference type="GeneTree" id="ENSGT00390000008664"/>
<feature type="compositionally biased region" description="Basic residues" evidence="6">
    <location>
        <begin position="1015"/>
        <end position="1025"/>
    </location>
</feature>
<keyword evidence="2" id="KW-0597">Phosphoprotein</keyword>
<name>A0A6Q2XMS6_ESOLU</name>
<protein>
    <recommendedName>
        <fullName evidence="12">B-block binding subunit of TFIIIC domain-containing protein</fullName>
    </recommendedName>
</protein>
<evidence type="ECO:0000256" key="5">
    <source>
        <dbReference type="ARBA" id="ARBA00023242"/>
    </source>
</evidence>
<dbReference type="Pfam" id="PF23704">
    <property type="entry name" value="WHD_GTF3C1_N"/>
    <property type="match status" value="1"/>
</dbReference>
<dbReference type="InterPro" id="IPR056467">
    <property type="entry name" value="eWH_GTF3C1"/>
</dbReference>
<evidence type="ECO:0000256" key="1">
    <source>
        <dbReference type="ARBA" id="ARBA00004123"/>
    </source>
</evidence>
<evidence type="ECO:0000259" key="9">
    <source>
        <dbReference type="Pfam" id="PF24101"/>
    </source>
</evidence>
<evidence type="ECO:0000259" key="7">
    <source>
        <dbReference type="Pfam" id="PF04182"/>
    </source>
</evidence>
<reference evidence="10" key="4">
    <citation type="submission" date="2025-09" db="UniProtKB">
        <authorList>
            <consortium name="Ensembl"/>
        </authorList>
    </citation>
    <scope>IDENTIFICATION</scope>
</reference>
<dbReference type="GO" id="GO:0000127">
    <property type="term" value="C:transcription factor TFIIIC complex"/>
    <property type="evidence" value="ECO:0007669"/>
    <property type="project" value="InterPro"/>
</dbReference>
<evidence type="ECO:0000256" key="4">
    <source>
        <dbReference type="ARBA" id="ARBA00023163"/>
    </source>
</evidence>
<dbReference type="Proteomes" id="UP000265140">
    <property type="component" value="Chromosome 9"/>
</dbReference>
<gene>
    <name evidence="10" type="primary">GTF3C1</name>
</gene>
<dbReference type="Bgee" id="ENSELUG00000013566">
    <property type="expression patterns" value="Expressed in testis and 15 other cell types or tissues"/>
</dbReference>
<feature type="compositionally biased region" description="Low complexity" evidence="6">
    <location>
        <begin position="467"/>
        <end position="484"/>
    </location>
</feature>
<dbReference type="PANTHER" id="PTHR15180">
    <property type="entry name" value="GENERAL TRANSCRIPTION FACTOR 3C POLYPEPTIDE 1"/>
    <property type="match status" value="1"/>
</dbReference>
<feature type="region of interest" description="Disordered" evidence="6">
    <location>
        <begin position="463"/>
        <end position="509"/>
    </location>
</feature>
<reference evidence="10" key="3">
    <citation type="submission" date="2025-08" db="UniProtKB">
        <authorList>
            <consortium name="Ensembl"/>
        </authorList>
    </citation>
    <scope>IDENTIFICATION</scope>
</reference>
<keyword evidence="11" id="KW-1185">Reference proteome</keyword>
<dbReference type="Pfam" id="PF04182">
    <property type="entry name" value="B-block_TFIIIC"/>
    <property type="match status" value="1"/>
</dbReference>
<evidence type="ECO:0000313" key="11">
    <source>
        <dbReference type="Proteomes" id="UP000265140"/>
    </source>
</evidence>
<dbReference type="InterPro" id="IPR007309">
    <property type="entry name" value="TFIIIC_Bblock-bd"/>
</dbReference>
<dbReference type="GO" id="GO:0005634">
    <property type="term" value="C:nucleus"/>
    <property type="evidence" value="ECO:0007669"/>
    <property type="project" value="UniProtKB-SubCell"/>
</dbReference>
<feature type="domain" description="B-block binding subunit of TFIIIC" evidence="7">
    <location>
        <begin position="173"/>
        <end position="247"/>
    </location>
</feature>
<feature type="region of interest" description="Disordered" evidence="6">
    <location>
        <begin position="342"/>
        <end position="365"/>
    </location>
</feature>
<evidence type="ECO:0000256" key="6">
    <source>
        <dbReference type="SAM" id="MobiDB-lite"/>
    </source>
</evidence>
<comment type="subcellular location">
    <subcellularLocation>
        <location evidence="1">Nucleus</location>
    </subcellularLocation>
</comment>
<sequence length="1788" mass="204500">MDPLEMVLDEVALEGLDGITIPSVWIRLENRNPTFPLKLDSYTKDFIWRSLASHPEVNFFELPQERDDVVLFDRFSFIDPHTGIQEVDGFDSADCYPVQIVLENKDGIQGSCLFFKERKDVTRAVRKHNLTPCLTLEEAFQRWGRTLVLVASQRVRFRVLIGDGGDPDVKLSDHSYCMLERVGRARWQGELQRDLHSCSFKTDARKMHYMRKSLKQNSLVSMQSHILRLPSGAQQHSILLLLKRFHVDRRSKYDILMESTSNVLLEYPDRIASMSTLRGRLNVSERTFKRVYQYMQAAKMVQVLSKPVEELNPAAGACTTMRGTKLLARCLKLIKPYVRKTEAEAEADDDDDNDEDAGATSRNCLPSEGRFMEKDLLSQAYDIILSSGTKGISQTALRLRMGIGKLESRMMVRVLERTNMIKGLMEDEGRQRTAKYISHLLVGQSDLLHHLVKEQERSQLLRTEGLPTTPAQTPQKTPATPQAPAREKKADTPRTPAALKTPATEKLPNPEKEMVEEKGDEAMDDCQVEKGKICLDRRPETYRQLKRKNLIVEAVRNLKIIEGIYTSRLIHDEEKMEGVNTKCCKKSILRLVRSLSKEGLLKLFRTTVIQDKISKKVEFVVHPSISPCDGVVRSAIEQVRFRISSSYPAHGKVSLRSLGFQPKMPRLRLTHTFLWYLIYGHPLRQSPALPDLRPSTSVDLVADNPDVQSTYPNSSITVDPTGIYVDELSWRRYVPPAPVHKDFGPGWALTSDILLSLPLSIFVQIIQISFKVDGLDKYLSDPVKQHYLIRFLPSRMKRQLLHKRKYIFSFHERMQGLIYMGLMQFAPVEKFQEKDQVYIHLNRNCVIVDTTTCDPHYNLAIETRPFERRPYTLNTLTDVDNYWFDLLCVCLTTPLGVIRKACPRQNGEEPVKRVVDTDRCRFRHLEHLLKGSREIRDEGVTPGDGKGAGGLDSNFFGHLRRNWIWTSHLMKCMKAVTHSWSWGWARLVMGMDLMLVEEQVQVTFEPSSRNQQVKGGRKQKRKKTIKPKEVKVPHKKKKVEEVKKRSLAHDEADNKALLMMTRQRVMWTVREDSVLMLCRVASHFLNRKMRRPFVPWCVVRDMLHAEFEESLDKTSLSVGRRSRYILKNPQTRLNFKYVKFECSTVFCEFVSLLRQKFRSASGSCDVTIPDTKQELFSRIEDVHALVLNNLIQSTLAMSNTQMKCYRSFQTFHTYNKYRQDVLYQVFVECRKKGLINRRRGSQLSGPKKNRALPVLPMSYQLSQSYYRCFSWRLPSELCNEVFDFMKALRENGAGDRHPLTSFLHEGEDGDGSPGGSTVACLSLMTLGLLSVHVTIPQHIVVIDSTMLDNNEVVKRYRRTHDDDDEEAEESDSRKRMKSGQASHTSYLMMRGFSVPGIVRLRNLNTSDSIVVESCSMRLQLRHTPAHTLFTPQVSPLDFSKQGPSLLPPLVARSFRARTPSSMGRWEEHLVTQRGYSPADLEAVTELTATLKRHGSFGMDRRELVTTHALLEEAQDGRTRGLQQYIQDLLEEELVLEVGGSAVRLVLMGLAEPWLLTSTEGQEDMLFRGASTLRDRWNNNPLFPGGYKRWSYPILTSVPNKVAGNCICNPEHGTLHYLPNRVVPLEGSTEKPWSWTQEEEEEDGKASGECDLSFVSRPWRIVDGSLNVPVCKGMLEAVMFQIMSCPGLTERILLEQYRGVLQPVVVMELVQALVELGCVKKKYVTRCPKASLFSSPAASPIVWEKTGELGLKTGEAAVAFYEPTIECCLRLGQVFPHVSNWKPWLQFTT</sequence>
<dbReference type="PANTHER" id="PTHR15180:SF1">
    <property type="entry name" value="GENERAL TRANSCRIPTION FACTOR 3C POLYPEPTIDE 1"/>
    <property type="match status" value="1"/>
</dbReference>
<dbReference type="GO" id="GO:0042791">
    <property type="term" value="P:5S class rRNA transcription by RNA polymerase III"/>
    <property type="evidence" value="ECO:0007669"/>
    <property type="project" value="TreeGrafter"/>
</dbReference>
<feature type="region of interest" description="Disordered" evidence="6">
    <location>
        <begin position="1358"/>
        <end position="1382"/>
    </location>
</feature>
<dbReference type="InterPro" id="IPR044210">
    <property type="entry name" value="Tfc3-like"/>
</dbReference>
<keyword evidence="3" id="KW-0238">DNA-binding</keyword>
<feature type="domain" description="GTF3C1 extended winged-helix" evidence="9">
    <location>
        <begin position="540"/>
        <end position="646"/>
    </location>
</feature>
<keyword evidence="5" id="KW-0539">Nucleus</keyword>
<reference evidence="11" key="1">
    <citation type="journal article" date="2014" name="PLoS ONE">
        <title>The genome and linkage map of the northern pike (Esox lucius): conserved synteny revealed between the salmonid sister group and the Neoteleostei.</title>
        <authorList>
            <person name="Rondeau E.B."/>
            <person name="Minkley D.R."/>
            <person name="Leong J.S."/>
            <person name="Messmer A.M."/>
            <person name="Jantzen J.R."/>
            <person name="von Schalburg K.R."/>
            <person name="Lemon C."/>
            <person name="Bird N.H."/>
            <person name="Koop B.F."/>
        </authorList>
    </citation>
    <scope>NUCLEOTIDE SEQUENCE</scope>
</reference>
<organism evidence="10 11">
    <name type="scientific">Esox lucius</name>
    <name type="common">Northern pike</name>
    <dbReference type="NCBI Taxonomy" id="8010"/>
    <lineage>
        <taxon>Eukaryota</taxon>
        <taxon>Metazoa</taxon>
        <taxon>Chordata</taxon>
        <taxon>Craniata</taxon>
        <taxon>Vertebrata</taxon>
        <taxon>Euteleostomi</taxon>
        <taxon>Actinopterygii</taxon>
        <taxon>Neopterygii</taxon>
        <taxon>Teleostei</taxon>
        <taxon>Protacanthopterygii</taxon>
        <taxon>Esociformes</taxon>
        <taxon>Esocidae</taxon>
        <taxon>Esox</taxon>
    </lineage>
</organism>
<accession>A0A6Q2XMS6</accession>
<proteinExistence type="predicted"/>
<dbReference type="GO" id="GO:0003677">
    <property type="term" value="F:DNA binding"/>
    <property type="evidence" value="ECO:0007669"/>
    <property type="project" value="UniProtKB-KW"/>
</dbReference>
<feature type="region of interest" description="Disordered" evidence="6">
    <location>
        <begin position="1006"/>
        <end position="1028"/>
    </location>
</feature>
<dbReference type="InterPro" id="IPR035625">
    <property type="entry name" value="Tfc3-like_eWH"/>
</dbReference>
<keyword evidence="4" id="KW-0804">Transcription</keyword>
<evidence type="ECO:0000259" key="8">
    <source>
        <dbReference type="Pfam" id="PF23704"/>
    </source>
</evidence>
<dbReference type="AlphaFoldDB" id="A0A6Q2XMS6"/>
<dbReference type="GO" id="GO:0006384">
    <property type="term" value="P:transcription initiation at RNA polymerase III promoter"/>
    <property type="evidence" value="ECO:0007669"/>
    <property type="project" value="InterPro"/>
</dbReference>
<dbReference type="InterPro" id="IPR056428">
    <property type="entry name" value="WH_GTF3C1"/>
</dbReference>
<evidence type="ECO:0000313" key="10">
    <source>
        <dbReference type="Ensembl" id="ENSELUP00000054823.2"/>
    </source>
</evidence>
<dbReference type="CDD" id="cd16169">
    <property type="entry name" value="Tau138_eWH"/>
    <property type="match status" value="1"/>
</dbReference>
<evidence type="ECO:0000256" key="3">
    <source>
        <dbReference type="ARBA" id="ARBA00023125"/>
    </source>
</evidence>
<feature type="compositionally biased region" description="Acidic residues" evidence="6">
    <location>
        <begin position="344"/>
        <end position="357"/>
    </location>
</feature>
<reference evidence="10" key="2">
    <citation type="submission" date="2020-02" db="EMBL/GenBank/DDBJ databases">
        <title>Esox lucius (northern pike) genome, fEsoLuc1, primary haplotype.</title>
        <authorList>
            <person name="Myers G."/>
            <person name="Karagic N."/>
            <person name="Meyer A."/>
            <person name="Pippel M."/>
            <person name="Reichard M."/>
            <person name="Winkler S."/>
            <person name="Tracey A."/>
            <person name="Sims Y."/>
            <person name="Howe K."/>
            <person name="Rhie A."/>
            <person name="Formenti G."/>
            <person name="Durbin R."/>
            <person name="Fedrigo O."/>
            <person name="Jarvis E.D."/>
        </authorList>
    </citation>
    <scope>NUCLEOTIDE SEQUENCE [LARGE SCALE GENOMIC DNA]</scope>
</reference>
<evidence type="ECO:0000256" key="2">
    <source>
        <dbReference type="ARBA" id="ARBA00022553"/>
    </source>
</evidence>
<evidence type="ECO:0008006" key="12">
    <source>
        <dbReference type="Google" id="ProtNLM"/>
    </source>
</evidence>